<feature type="compositionally biased region" description="Basic and acidic residues" evidence="1">
    <location>
        <begin position="1"/>
        <end position="13"/>
    </location>
</feature>
<dbReference type="Proteomes" id="UP000053766">
    <property type="component" value="Unassembled WGS sequence"/>
</dbReference>
<name>A0A0D8Y2Q7_DICVI</name>
<gene>
    <name evidence="2" type="ORF">DICVIV_03577</name>
</gene>
<evidence type="ECO:0000256" key="1">
    <source>
        <dbReference type="SAM" id="MobiDB-lite"/>
    </source>
</evidence>
<evidence type="ECO:0000313" key="3">
    <source>
        <dbReference type="Proteomes" id="UP000053766"/>
    </source>
</evidence>
<dbReference type="OrthoDB" id="5860507at2759"/>
<protein>
    <recommendedName>
        <fullName evidence="4">RRM domain-containing protein</fullName>
    </recommendedName>
</protein>
<dbReference type="STRING" id="29172.A0A0D8Y2Q7"/>
<proteinExistence type="predicted"/>
<sequence>MRSLTTDREDRKNATTHRSLNDPGRLEPCLPSTSQHQFRCYKTLYDKDLGAKETIRRYNGHIPGHPKYDVKMPLSDPRNQYIQYRAIQQADLCVPSFTVDRNTIFYPKVEVALFDLNDNVNNAFLQQLAVKVAFPVDLEVFYHPITKKHMGMAMIVFTTFDVTLLSQRYEDATGEEMRIPLHLKNLEEGILNTRRSQLAMKIVSQQIRSSSLTQCAPEKCQEEDMDMESSSGSIVDPQEFFVRRHEPCNTDFDGRSSIRTIVYIIISVQVRRLIHLPGTHVFTVCVDIYGSLTGI</sequence>
<feature type="region of interest" description="Disordered" evidence="1">
    <location>
        <begin position="1"/>
        <end position="32"/>
    </location>
</feature>
<keyword evidence="3" id="KW-1185">Reference proteome</keyword>
<reference evidence="3" key="2">
    <citation type="journal article" date="2016" name="Sci. Rep.">
        <title>Dictyocaulus viviparus genome, variome and transcriptome elucidate lungworm biology and support future intervention.</title>
        <authorList>
            <person name="McNulty S.N."/>
            <person name="Strube C."/>
            <person name="Rosa B.A."/>
            <person name="Martin J.C."/>
            <person name="Tyagi R."/>
            <person name="Choi Y.J."/>
            <person name="Wang Q."/>
            <person name="Hallsworth Pepin K."/>
            <person name="Zhang X."/>
            <person name="Ozersky P."/>
            <person name="Wilson R.K."/>
            <person name="Sternberg P.W."/>
            <person name="Gasser R.B."/>
            <person name="Mitreva M."/>
        </authorList>
    </citation>
    <scope>NUCLEOTIDE SEQUENCE [LARGE SCALE GENOMIC DNA]</scope>
    <source>
        <strain evidence="3">HannoverDv2000</strain>
    </source>
</reference>
<reference evidence="2 3" key="1">
    <citation type="submission" date="2013-11" db="EMBL/GenBank/DDBJ databases">
        <title>Draft genome of the bovine lungworm Dictyocaulus viviparus.</title>
        <authorList>
            <person name="Mitreva M."/>
        </authorList>
    </citation>
    <scope>NUCLEOTIDE SEQUENCE [LARGE SCALE GENOMIC DNA]</scope>
    <source>
        <strain evidence="2 3">HannoverDv2000</strain>
    </source>
</reference>
<dbReference type="EMBL" id="KN716210">
    <property type="protein sequence ID" value="KJH50294.1"/>
    <property type="molecule type" value="Genomic_DNA"/>
</dbReference>
<accession>A0A0D8Y2Q7</accession>
<evidence type="ECO:0008006" key="4">
    <source>
        <dbReference type="Google" id="ProtNLM"/>
    </source>
</evidence>
<evidence type="ECO:0000313" key="2">
    <source>
        <dbReference type="EMBL" id="KJH50294.1"/>
    </source>
</evidence>
<dbReference type="AlphaFoldDB" id="A0A0D8Y2Q7"/>
<organism evidence="2 3">
    <name type="scientific">Dictyocaulus viviparus</name>
    <name type="common">Bovine lungworm</name>
    <dbReference type="NCBI Taxonomy" id="29172"/>
    <lineage>
        <taxon>Eukaryota</taxon>
        <taxon>Metazoa</taxon>
        <taxon>Ecdysozoa</taxon>
        <taxon>Nematoda</taxon>
        <taxon>Chromadorea</taxon>
        <taxon>Rhabditida</taxon>
        <taxon>Rhabditina</taxon>
        <taxon>Rhabditomorpha</taxon>
        <taxon>Strongyloidea</taxon>
        <taxon>Metastrongylidae</taxon>
        <taxon>Dictyocaulus</taxon>
    </lineage>
</organism>